<gene>
    <name evidence="11" type="ORF">IAC96_07540</name>
</gene>
<evidence type="ECO:0000313" key="11">
    <source>
        <dbReference type="EMBL" id="HIR88786.1"/>
    </source>
</evidence>
<dbReference type="InterPro" id="IPR003445">
    <property type="entry name" value="Cat_transpt"/>
</dbReference>
<feature type="transmembrane region" description="Helical" evidence="10">
    <location>
        <begin position="12"/>
        <end position="32"/>
    </location>
</feature>
<protein>
    <submittedName>
        <fullName evidence="11">Trk family potassium uptake protein</fullName>
    </submittedName>
</protein>
<evidence type="ECO:0000256" key="2">
    <source>
        <dbReference type="ARBA" id="ARBA00022448"/>
    </source>
</evidence>
<dbReference type="Pfam" id="PF02386">
    <property type="entry name" value="TrkH"/>
    <property type="match status" value="1"/>
</dbReference>
<dbReference type="AlphaFoldDB" id="A0A9D1JDS4"/>
<evidence type="ECO:0000313" key="12">
    <source>
        <dbReference type="Proteomes" id="UP000824201"/>
    </source>
</evidence>
<feature type="transmembrane region" description="Helical" evidence="10">
    <location>
        <begin position="353"/>
        <end position="376"/>
    </location>
</feature>
<evidence type="ECO:0000256" key="3">
    <source>
        <dbReference type="ARBA" id="ARBA00022475"/>
    </source>
</evidence>
<keyword evidence="9 10" id="KW-0472">Membrane</keyword>
<name>A0A9D1JDS4_9FIRM</name>
<evidence type="ECO:0000256" key="10">
    <source>
        <dbReference type="SAM" id="Phobius"/>
    </source>
</evidence>
<keyword evidence="3" id="KW-1003">Cell membrane</keyword>
<keyword evidence="4" id="KW-0633">Potassium transport</keyword>
<evidence type="ECO:0000256" key="5">
    <source>
        <dbReference type="ARBA" id="ARBA00022692"/>
    </source>
</evidence>
<organism evidence="11 12">
    <name type="scientific">Candidatus Fimimorpha faecalis</name>
    <dbReference type="NCBI Taxonomy" id="2840824"/>
    <lineage>
        <taxon>Bacteria</taxon>
        <taxon>Bacillati</taxon>
        <taxon>Bacillota</taxon>
        <taxon>Clostridia</taxon>
        <taxon>Eubacteriales</taxon>
        <taxon>Candidatus Fimimorpha</taxon>
    </lineage>
</organism>
<evidence type="ECO:0000256" key="8">
    <source>
        <dbReference type="ARBA" id="ARBA00023065"/>
    </source>
</evidence>
<dbReference type="PANTHER" id="PTHR32024">
    <property type="entry name" value="TRK SYSTEM POTASSIUM UPTAKE PROTEIN TRKG-RELATED"/>
    <property type="match status" value="1"/>
</dbReference>
<dbReference type="NCBIfam" id="TIGR00933">
    <property type="entry name" value="2a38"/>
    <property type="match status" value="1"/>
</dbReference>
<keyword evidence="2" id="KW-0813">Transport</keyword>
<accession>A0A9D1JDS4</accession>
<feature type="transmembrane region" description="Helical" evidence="10">
    <location>
        <begin position="409"/>
        <end position="430"/>
    </location>
</feature>
<dbReference type="PANTHER" id="PTHR32024:SF1">
    <property type="entry name" value="KTR SYSTEM POTASSIUM UPTAKE PROTEIN B"/>
    <property type="match status" value="1"/>
</dbReference>
<dbReference type="Proteomes" id="UP000824201">
    <property type="component" value="Unassembled WGS sequence"/>
</dbReference>
<evidence type="ECO:0000256" key="7">
    <source>
        <dbReference type="ARBA" id="ARBA00022989"/>
    </source>
</evidence>
<feature type="transmembrane region" description="Helical" evidence="10">
    <location>
        <begin position="234"/>
        <end position="253"/>
    </location>
</feature>
<proteinExistence type="predicted"/>
<sequence length="448" mass="48983">MFYKIRERMTRTQVIAFGYFLVIALGTILLMLPIATNPGKQTNFLTSLFTATSATCVTGLVVVDTSTHWTLFGQIVILGMIQIGGLGFVTIGVLFAMFLNRKISLRMRGLLQESMNTSQVGGIVRLTKKVLKGTVIMEGIGAIVLSIRFIPEFGVQKGMGFSIFHAISAFCNAGFDLMGSTTGEYSSLVFYSNDLLVNVVIMSLIVIGGIGFLVWDDLTKNKFHFRRYMLHTKIVLTATIVLIFGGAFLFYIFERHNLMANMGIKETILTSLFSSVTARTAGFNTIDTAGLTTSSKMLTSLLMFIGGSPGSTAGGIKTATIMVLFIYVGSNLRNSKECHIFGRRLEEDAVRRASNVAIISLTMAVIASIAICYLQPLSMEDVVFEVFSAIGTVGMSTGITRELNTVSRIIIILLMYCGRIGSMAFALSLLERKRAARVRYSVEKVMIG</sequence>
<keyword evidence="5 10" id="KW-0812">Transmembrane</keyword>
<evidence type="ECO:0000256" key="9">
    <source>
        <dbReference type="ARBA" id="ARBA00023136"/>
    </source>
</evidence>
<evidence type="ECO:0000256" key="1">
    <source>
        <dbReference type="ARBA" id="ARBA00004651"/>
    </source>
</evidence>
<dbReference type="GO" id="GO:0005886">
    <property type="term" value="C:plasma membrane"/>
    <property type="evidence" value="ECO:0007669"/>
    <property type="project" value="UniProtKB-SubCell"/>
</dbReference>
<feature type="transmembrane region" description="Helical" evidence="10">
    <location>
        <begin position="158"/>
        <end position="175"/>
    </location>
</feature>
<feature type="transmembrane region" description="Helical" evidence="10">
    <location>
        <begin position="312"/>
        <end position="332"/>
    </location>
</feature>
<comment type="subcellular location">
    <subcellularLocation>
        <location evidence="1">Cell membrane</location>
        <topology evidence="1">Multi-pass membrane protein</topology>
    </subcellularLocation>
</comment>
<reference evidence="11" key="2">
    <citation type="journal article" date="2021" name="PeerJ">
        <title>Extensive microbial diversity within the chicken gut microbiome revealed by metagenomics and culture.</title>
        <authorList>
            <person name="Gilroy R."/>
            <person name="Ravi A."/>
            <person name="Getino M."/>
            <person name="Pursley I."/>
            <person name="Horton D.L."/>
            <person name="Alikhan N.F."/>
            <person name="Baker D."/>
            <person name="Gharbi K."/>
            <person name="Hall N."/>
            <person name="Watson M."/>
            <person name="Adriaenssens E.M."/>
            <person name="Foster-Nyarko E."/>
            <person name="Jarju S."/>
            <person name="Secka A."/>
            <person name="Antonio M."/>
            <person name="Oren A."/>
            <person name="Chaudhuri R.R."/>
            <person name="La Ragione R."/>
            <person name="Hildebrand F."/>
            <person name="Pallen M.J."/>
        </authorList>
    </citation>
    <scope>NUCLEOTIDE SEQUENCE</scope>
    <source>
        <strain evidence="11">ChiW13-3771</strain>
    </source>
</reference>
<keyword evidence="8" id="KW-0406">Ion transport</keyword>
<feature type="transmembrane region" description="Helical" evidence="10">
    <location>
        <begin position="75"/>
        <end position="99"/>
    </location>
</feature>
<keyword evidence="6" id="KW-0630">Potassium</keyword>
<reference evidence="11" key="1">
    <citation type="submission" date="2020-10" db="EMBL/GenBank/DDBJ databases">
        <authorList>
            <person name="Gilroy R."/>
        </authorList>
    </citation>
    <scope>NUCLEOTIDE SEQUENCE</scope>
    <source>
        <strain evidence="11">ChiW13-3771</strain>
    </source>
</reference>
<dbReference type="InterPro" id="IPR004772">
    <property type="entry name" value="TrkH"/>
</dbReference>
<evidence type="ECO:0000256" key="4">
    <source>
        <dbReference type="ARBA" id="ARBA00022538"/>
    </source>
</evidence>
<dbReference type="GO" id="GO:0015379">
    <property type="term" value="F:potassium:chloride symporter activity"/>
    <property type="evidence" value="ECO:0007669"/>
    <property type="project" value="InterPro"/>
</dbReference>
<evidence type="ECO:0000256" key="6">
    <source>
        <dbReference type="ARBA" id="ARBA00022958"/>
    </source>
</evidence>
<dbReference type="EMBL" id="DVHN01000092">
    <property type="protein sequence ID" value="HIR88786.1"/>
    <property type="molecule type" value="Genomic_DNA"/>
</dbReference>
<keyword evidence="7 10" id="KW-1133">Transmembrane helix</keyword>
<feature type="transmembrane region" description="Helical" evidence="10">
    <location>
        <begin position="195"/>
        <end position="214"/>
    </location>
</feature>
<comment type="caution">
    <text evidence="11">The sequence shown here is derived from an EMBL/GenBank/DDBJ whole genome shotgun (WGS) entry which is preliminary data.</text>
</comment>